<feature type="compositionally biased region" description="Low complexity" evidence="3">
    <location>
        <begin position="483"/>
        <end position="492"/>
    </location>
</feature>
<proteinExistence type="predicted"/>
<dbReference type="AlphaFoldDB" id="A0A3Q2QJY7"/>
<dbReference type="STRING" id="8078.ENSFHEP00000026922"/>
<evidence type="ECO:0000256" key="2">
    <source>
        <dbReference type="ARBA" id="ARBA00022737"/>
    </source>
</evidence>
<feature type="compositionally biased region" description="Basic residues" evidence="3">
    <location>
        <begin position="606"/>
        <end position="615"/>
    </location>
</feature>
<organism evidence="4 5">
    <name type="scientific">Fundulus heteroclitus</name>
    <name type="common">Killifish</name>
    <name type="synonym">Mummichog</name>
    <dbReference type="NCBI Taxonomy" id="8078"/>
    <lineage>
        <taxon>Eukaryota</taxon>
        <taxon>Metazoa</taxon>
        <taxon>Chordata</taxon>
        <taxon>Craniata</taxon>
        <taxon>Vertebrata</taxon>
        <taxon>Euteleostomi</taxon>
        <taxon>Actinopterygii</taxon>
        <taxon>Neopterygii</taxon>
        <taxon>Teleostei</taxon>
        <taxon>Neoteleostei</taxon>
        <taxon>Acanthomorphata</taxon>
        <taxon>Ovalentaria</taxon>
        <taxon>Atherinomorphae</taxon>
        <taxon>Cyprinodontiformes</taxon>
        <taxon>Fundulidae</taxon>
        <taxon>Fundulus</taxon>
    </lineage>
</organism>
<evidence type="ECO:0000256" key="1">
    <source>
        <dbReference type="ARBA" id="ARBA00022614"/>
    </source>
</evidence>
<dbReference type="InterPro" id="IPR040091">
    <property type="entry name" value="LRRC56"/>
</dbReference>
<evidence type="ECO:0000313" key="4">
    <source>
        <dbReference type="Ensembl" id="ENSFHEP00000026922.1"/>
    </source>
</evidence>
<dbReference type="Proteomes" id="UP000265000">
    <property type="component" value="Unplaced"/>
</dbReference>
<evidence type="ECO:0000313" key="5">
    <source>
        <dbReference type="Proteomes" id="UP000265000"/>
    </source>
</evidence>
<dbReference type="PROSITE" id="PS51450">
    <property type="entry name" value="LRR"/>
    <property type="match status" value="1"/>
</dbReference>
<protein>
    <submittedName>
        <fullName evidence="4">Leucine rich repeat containing 56</fullName>
    </submittedName>
</protein>
<dbReference type="SUPFAM" id="SSF52058">
    <property type="entry name" value="L domain-like"/>
    <property type="match status" value="1"/>
</dbReference>
<evidence type="ECO:0000256" key="3">
    <source>
        <dbReference type="SAM" id="MobiDB-lite"/>
    </source>
</evidence>
<dbReference type="PANTHER" id="PTHR22708">
    <property type="entry name" value="LEUCINE-RICH REPEAT-CONTAINING PROTEIN 56"/>
    <property type="match status" value="1"/>
</dbReference>
<keyword evidence="2" id="KW-0677">Repeat</keyword>
<dbReference type="Ensembl" id="ENSFHET00000001463.1">
    <property type="protein sequence ID" value="ENSFHEP00000026922.1"/>
    <property type="gene ID" value="ENSFHEG00000010046.1"/>
</dbReference>
<feature type="compositionally biased region" description="Low complexity" evidence="3">
    <location>
        <begin position="270"/>
        <end position="283"/>
    </location>
</feature>
<reference evidence="4" key="1">
    <citation type="submission" date="2025-08" db="UniProtKB">
        <authorList>
            <consortium name="Ensembl"/>
        </authorList>
    </citation>
    <scope>IDENTIFICATION</scope>
</reference>
<dbReference type="PANTHER" id="PTHR22708:SF0">
    <property type="entry name" value="LEUCINE-RICH REPEAT-CONTAINING PROTEIN 56"/>
    <property type="match status" value="1"/>
</dbReference>
<feature type="region of interest" description="Disordered" evidence="3">
    <location>
        <begin position="605"/>
        <end position="624"/>
    </location>
</feature>
<dbReference type="Pfam" id="PF12799">
    <property type="entry name" value="LRR_4"/>
    <property type="match status" value="1"/>
</dbReference>
<feature type="compositionally biased region" description="Low complexity" evidence="3">
    <location>
        <begin position="305"/>
        <end position="316"/>
    </location>
</feature>
<dbReference type="OrthoDB" id="676979at2759"/>
<sequence length="624" mass="68978">MSVCQDSVVQEVRPGTARVQVTELSGSGCINPTPVPKPHEDPDKAMEAYLSRGRLELLCGTHDLSHVNYLEVCVDTQEDTLGNFGAYLPRLEQLKMNNSLITSLRDLGTTLSHLQVLWMSRCCLQDLNGISTLSSLQELYLAYNNVSDLSQVAMLENLQLLDLEGNLVDDLIQIQYLGLCPNLHTLSLEGNPVCARPNPTSLQVEEYNYRAAVRELVPQLRYLDDVKVEEDRLTCCSTAREHWDIPRVSMQESNSSEATEKTAAHPRLYSTQTSPSHPSTSPSGARPISSASTKTILATRHGDLSPPRSRPASSGSDLSAVEAETSTLTHGAGKILFCGNPVQAVRARRERLKTAPTRSTLTPRDLPIHMLQHTYDLEEPDPGERVNVFAELRAWREKYSKRLDIVEKERLPQILTIQHSGQEETHSEEEEEGIGGMKTNSSDEEQEDKLCDSVDTGSPDSSFQSLSPDLNQQEAFPPNTARLSLSPDTTLSPSPPLHATAAPAKISGVRARRLGLPHLHSEQFSRKGLALRTKATAADIDLTSERLQHLARTTYLPQPPPKSEGPLISSSDADMYSLPLLNKKQMSKVPERPMISRPHTAEAALQKHHQHHLLHPCRGSSHLD</sequence>
<dbReference type="Gene3D" id="3.80.10.10">
    <property type="entry name" value="Ribonuclease Inhibitor"/>
    <property type="match status" value="1"/>
</dbReference>
<dbReference type="InterPro" id="IPR032675">
    <property type="entry name" value="LRR_dom_sf"/>
</dbReference>
<accession>A0A3Q2QJY7</accession>
<feature type="region of interest" description="Disordered" evidence="3">
    <location>
        <begin position="416"/>
        <end position="502"/>
    </location>
</feature>
<dbReference type="InterPro" id="IPR025875">
    <property type="entry name" value="Leu-rich_rpt_4"/>
</dbReference>
<keyword evidence="1" id="KW-0433">Leucine-rich repeat</keyword>
<reference evidence="4" key="2">
    <citation type="submission" date="2025-09" db="UniProtKB">
        <authorList>
            <consortium name="Ensembl"/>
        </authorList>
    </citation>
    <scope>IDENTIFICATION</scope>
</reference>
<dbReference type="CTD" id="115399"/>
<dbReference type="InterPro" id="IPR001611">
    <property type="entry name" value="Leu-rich_rpt"/>
</dbReference>
<feature type="region of interest" description="Disordered" evidence="3">
    <location>
        <begin position="247"/>
        <end position="325"/>
    </location>
</feature>
<dbReference type="GeneID" id="105918225"/>
<keyword evidence="5" id="KW-1185">Reference proteome</keyword>
<dbReference type="GeneTree" id="ENSGT00390000001545"/>
<name>A0A3Q2QJY7_FUNHE</name>
<feature type="compositionally biased region" description="Polar residues" evidence="3">
    <location>
        <begin position="455"/>
        <end position="474"/>
    </location>
</feature>